<dbReference type="InterPro" id="IPR001915">
    <property type="entry name" value="Peptidase_M48"/>
</dbReference>
<name>A0ABQ2XY08_9BURK</name>
<evidence type="ECO:0000259" key="7">
    <source>
        <dbReference type="Pfam" id="PF01435"/>
    </source>
</evidence>
<evidence type="ECO:0000256" key="4">
    <source>
        <dbReference type="ARBA" id="ARBA00022801"/>
    </source>
</evidence>
<dbReference type="Proteomes" id="UP000653343">
    <property type="component" value="Unassembled WGS sequence"/>
</dbReference>
<evidence type="ECO:0000313" key="8">
    <source>
        <dbReference type="EMBL" id="GGX40410.1"/>
    </source>
</evidence>
<keyword evidence="4" id="KW-0378">Hydrolase</keyword>
<evidence type="ECO:0000256" key="6">
    <source>
        <dbReference type="ARBA" id="ARBA00023049"/>
    </source>
</evidence>
<comment type="caution">
    <text evidence="8">The sequence shown here is derived from an EMBL/GenBank/DDBJ whole genome shotgun (WGS) entry which is preliminary data.</text>
</comment>
<reference evidence="9" key="1">
    <citation type="journal article" date="2019" name="Int. J. Syst. Evol. Microbiol.">
        <title>The Global Catalogue of Microorganisms (GCM) 10K type strain sequencing project: providing services to taxonomists for standard genome sequencing and annotation.</title>
        <authorList>
            <consortium name="The Broad Institute Genomics Platform"/>
            <consortium name="The Broad Institute Genome Sequencing Center for Infectious Disease"/>
            <person name="Wu L."/>
            <person name="Ma J."/>
        </authorList>
    </citation>
    <scope>NUCLEOTIDE SEQUENCE [LARGE SCALE GENOMIC DNA]</scope>
    <source>
        <strain evidence="9">KCTC 23917</strain>
    </source>
</reference>
<dbReference type="Gene3D" id="3.30.2010.10">
    <property type="entry name" value="Metalloproteases ('zincins'), catalytic domain"/>
    <property type="match status" value="1"/>
</dbReference>
<dbReference type="PANTHER" id="PTHR22726:SF1">
    <property type="entry name" value="METALLOENDOPEPTIDASE OMA1, MITOCHONDRIAL"/>
    <property type="match status" value="1"/>
</dbReference>
<gene>
    <name evidence="8" type="ORF">GCM10010946_18410</name>
</gene>
<dbReference type="PANTHER" id="PTHR22726">
    <property type="entry name" value="METALLOENDOPEPTIDASE OMA1"/>
    <property type="match status" value="1"/>
</dbReference>
<keyword evidence="2" id="KW-0645">Protease</keyword>
<evidence type="ECO:0000256" key="2">
    <source>
        <dbReference type="ARBA" id="ARBA00022670"/>
    </source>
</evidence>
<dbReference type="SUPFAM" id="SSF48452">
    <property type="entry name" value="TPR-like"/>
    <property type="match status" value="1"/>
</dbReference>
<dbReference type="CDD" id="cd07333">
    <property type="entry name" value="M48C_bepA_like"/>
    <property type="match status" value="1"/>
</dbReference>
<keyword evidence="9" id="KW-1185">Reference proteome</keyword>
<sequence>MAQNLPVLGDTAREELSPLMERRLGEQIMYIVRRDPDYIEDWAISEYLNRLGNKMLDARPDARGEANFNFDFFAVRDPVLNAFAFPGGFIGFHSGLILSAQSESELASVMGHEIGHVAQRHIARMLAAQKYDAFIPIAALALAVLAARSSPDAAIAVATGGQGLAIQKQLNFSRDAEREADRIGFLILRDAGFDTNGMVSFFGRLQNSMRNYADNAPAFLRSHPLTSERIADIQGRVADQRYKQVPDSLDFLLTKARIRVLQDSGAQGLIDARAWFDQALRSGRAEDLVMAYYGLSFVAMKQGLHSEALRYHKLSSSIVQKSESLAIQARASCMYICLELEIKLAAKQYDDVIRQAEPAMKELPLSRGIVYLFTEALLNNKSPNRAENFLRDQISLYRTEPKLYKLLARTYAQQGKQALQHIALADEAAVQGGWSAAIHQLEIARQQKDASYYDMSVIDAKEREWREVHKEELAAEKKQSKHAQ</sequence>
<dbReference type="InterPro" id="IPR051156">
    <property type="entry name" value="Mito/Outer_Membr_Metalloprot"/>
</dbReference>
<dbReference type="EMBL" id="BMYU01000004">
    <property type="protein sequence ID" value="GGX40410.1"/>
    <property type="molecule type" value="Genomic_DNA"/>
</dbReference>
<evidence type="ECO:0000313" key="9">
    <source>
        <dbReference type="Proteomes" id="UP000653343"/>
    </source>
</evidence>
<keyword evidence="5" id="KW-0862">Zinc</keyword>
<feature type="domain" description="Peptidase M48" evidence="7">
    <location>
        <begin position="48"/>
        <end position="236"/>
    </location>
</feature>
<protein>
    <recommendedName>
        <fullName evidence="7">Peptidase M48 domain-containing protein</fullName>
    </recommendedName>
</protein>
<evidence type="ECO:0000256" key="3">
    <source>
        <dbReference type="ARBA" id="ARBA00022723"/>
    </source>
</evidence>
<keyword evidence="3" id="KW-0479">Metal-binding</keyword>
<comment type="cofactor">
    <cofactor evidence="1">
        <name>Zn(2+)</name>
        <dbReference type="ChEBI" id="CHEBI:29105"/>
    </cofactor>
</comment>
<organism evidence="8 9">
    <name type="scientific">Undibacterium squillarum</name>
    <dbReference type="NCBI Taxonomy" id="1131567"/>
    <lineage>
        <taxon>Bacteria</taxon>
        <taxon>Pseudomonadati</taxon>
        <taxon>Pseudomonadota</taxon>
        <taxon>Betaproteobacteria</taxon>
        <taxon>Burkholderiales</taxon>
        <taxon>Oxalobacteraceae</taxon>
        <taxon>Undibacterium</taxon>
    </lineage>
</organism>
<dbReference type="Pfam" id="PF01435">
    <property type="entry name" value="Peptidase_M48"/>
    <property type="match status" value="1"/>
</dbReference>
<dbReference type="Gene3D" id="1.25.40.10">
    <property type="entry name" value="Tetratricopeptide repeat domain"/>
    <property type="match status" value="1"/>
</dbReference>
<keyword evidence="6" id="KW-0482">Metalloprotease</keyword>
<proteinExistence type="predicted"/>
<evidence type="ECO:0000256" key="5">
    <source>
        <dbReference type="ARBA" id="ARBA00022833"/>
    </source>
</evidence>
<evidence type="ECO:0000256" key="1">
    <source>
        <dbReference type="ARBA" id="ARBA00001947"/>
    </source>
</evidence>
<accession>A0ABQ2XY08</accession>
<dbReference type="InterPro" id="IPR011990">
    <property type="entry name" value="TPR-like_helical_dom_sf"/>
</dbReference>